<dbReference type="EMBL" id="LR877148">
    <property type="protein sequence ID" value="CAD2215254.1"/>
    <property type="molecule type" value="Genomic_DNA"/>
</dbReference>
<evidence type="ECO:0000313" key="3">
    <source>
        <dbReference type="Proteomes" id="UP000515908"/>
    </source>
</evidence>
<accession>A0A7G2C827</accession>
<protein>
    <submittedName>
        <fullName evidence="2">Uncharacterized protein</fullName>
    </submittedName>
</protein>
<feature type="compositionally biased region" description="Polar residues" evidence="1">
    <location>
        <begin position="482"/>
        <end position="500"/>
    </location>
</feature>
<feature type="compositionally biased region" description="Basic and acidic residues" evidence="1">
    <location>
        <begin position="462"/>
        <end position="478"/>
    </location>
</feature>
<sequence length="527" mass="57870">MLSSISIVSSEDYDDAADRENCPPTTLPPPGLTISPEARESRKPSFLEADGTVVPLLPRTPTAGSGSAQRQASHPPLRPTAHVNDTPASRAGVLPVDGLYVYRPQVERQAKAASTEAYHALQLTELVAEEDSLQYAPSDSSDDEDSQLVVCPLKVLSSCSLGRHTRKDITQPHTLHEHIVAVARNTQELRSDNAVLQQQYSILHRKYKAQNSALKKLRDEVEQLRQFIIQLPSNSNPDNNPAKTDEPAGTMQKHLPRDISNENIEFNDSPEESDRKKKSGSSGYAKRLRQRTSSAAQLYELKKEGRESLSPPVKVLSENIQTPKLIGQGYPSSQCPSLVEDISGPCCFSSFQNESAISVISSVSFEDVGVDREGDPELEAMRQLIRSPSADEKAKQLEELNSGRSVPSISNTHVPSQLVCAPTRPSPPPNHEQPTPRHHKKRSGSRKGDNPSQVQLQRQPIVRKEEGAESEQPKRALGELDVNQSNNNSLVGGKNRQSYSVLGGHPPKERLRNVASQAILKKKNADQ</sequence>
<feature type="region of interest" description="Disordered" evidence="1">
    <location>
        <begin position="397"/>
        <end position="527"/>
    </location>
</feature>
<feature type="compositionally biased region" description="Polar residues" evidence="1">
    <location>
        <begin position="62"/>
        <end position="72"/>
    </location>
</feature>
<feature type="region of interest" description="Disordered" evidence="1">
    <location>
        <begin position="229"/>
        <end position="291"/>
    </location>
</feature>
<dbReference type="AlphaFoldDB" id="A0A7G2C827"/>
<feature type="compositionally biased region" description="Polar residues" evidence="1">
    <location>
        <begin position="402"/>
        <end position="415"/>
    </location>
</feature>
<feature type="region of interest" description="Disordered" evidence="1">
    <location>
        <begin position="1"/>
        <end position="90"/>
    </location>
</feature>
<dbReference type="VEuPathDB" id="TriTrypDB:ADEAN_000270900"/>
<reference evidence="2 3" key="1">
    <citation type="submission" date="2020-08" db="EMBL/GenBank/DDBJ databases">
        <authorList>
            <person name="Newling K."/>
            <person name="Davey J."/>
            <person name="Forrester S."/>
        </authorList>
    </citation>
    <scope>NUCLEOTIDE SEQUENCE [LARGE SCALE GENOMIC DNA]</scope>
    <source>
        <strain evidence="3">Crithidia deanei Carvalho (ATCC PRA-265)</strain>
    </source>
</reference>
<feature type="compositionally biased region" description="Polar residues" evidence="1">
    <location>
        <begin position="231"/>
        <end position="242"/>
    </location>
</feature>
<gene>
    <name evidence="2" type="ORF">ADEAN_000270900</name>
</gene>
<keyword evidence="3" id="KW-1185">Reference proteome</keyword>
<dbReference type="Proteomes" id="UP000515908">
    <property type="component" value="Chromosome 04"/>
</dbReference>
<evidence type="ECO:0000256" key="1">
    <source>
        <dbReference type="SAM" id="MobiDB-lite"/>
    </source>
</evidence>
<organism evidence="2 3">
    <name type="scientific">Angomonas deanei</name>
    <dbReference type="NCBI Taxonomy" id="59799"/>
    <lineage>
        <taxon>Eukaryota</taxon>
        <taxon>Discoba</taxon>
        <taxon>Euglenozoa</taxon>
        <taxon>Kinetoplastea</taxon>
        <taxon>Metakinetoplastina</taxon>
        <taxon>Trypanosomatida</taxon>
        <taxon>Trypanosomatidae</taxon>
        <taxon>Strigomonadinae</taxon>
        <taxon>Angomonas</taxon>
    </lineage>
</organism>
<feature type="compositionally biased region" description="Basic residues" evidence="1">
    <location>
        <begin position="436"/>
        <end position="445"/>
    </location>
</feature>
<evidence type="ECO:0000313" key="2">
    <source>
        <dbReference type="EMBL" id="CAD2215254.1"/>
    </source>
</evidence>
<name>A0A7G2C827_9TRYP</name>
<proteinExistence type="predicted"/>